<dbReference type="Gene3D" id="1.10.287.130">
    <property type="match status" value="1"/>
</dbReference>
<dbReference type="AlphaFoldDB" id="A0A6J7DVF4"/>
<keyword evidence="5" id="KW-0808">Transferase</keyword>
<dbReference type="GO" id="GO:0000155">
    <property type="term" value="F:phosphorelay sensor kinase activity"/>
    <property type="evidence" value="ECO:0007669"/>
    <property type="project" value="InterPro"/>
</dbReference>
<evidence type="ECO:0000256" key="6">
    <source>
        <dbReference type="ARBA" id="ARBA00022692"/>
    </source>
</evidence>
<evidence type="ECO:0000256" key="5">
    <source>
        <dbReference type="ARBA" id="ARBA00022679"/>
    </source>
</evidence>
<dbReference type="Pfam" id="PF02518">
    <property type="entry name" value="HATPase_c"/>
    <property type="match status" value="1"/>
</dbReference>
<dbReference type="CDD" id="cd00082">
    <property type="entry name" value="HisKA"/>
    <property type="match status" value="1"/>
</dbReference>
<dbReference type="SMART" id="SM00387">
    <property type="entry name" value="HATPase_c"/>
    <property type="match status" value="1"/>
</dbReference>
<evidence type="ECO:0000313" key="15">
    <source>
        <dbReference type="EMBL" id="CAB4874882.1"/>
    </source>
</evidence>
<evidence type="ECO:0000259" key="13">
    <source>
        <dbReference type="PROSITE" id="PS50109"/>
    </source>
</evidence>
<feature type="domain" description="Histidine kinase" evidence="13">
    <location>
        <begin position="275"/>
        <end position="490"/>
    </location>
</feature>
<dbReference type="FunFam" id="1.10.287.130:FF:000001">
    <property type="entry name" value="Two-component sensor histidine kinase"/>
    <property type="match status" value="1"/>
</dbReference>
<dbReference type="InterPro" id="IPR004358">
    <property type="entry name" value="Sig_transdc_His_kin-like_C"/>
</dbReference>
<dbReference type="PROSITE" id="PS50109">
    <property type="entry name" value="HIS_KIN"/>
    <property type="match status" value="1"/>
</dbReference>
<comment type="subcellular location">
    <subcellularLocation>
        <location evidence="2">Membrane</location>
    </subcellularLocation>
</comment>
<feature type="domain" description="HAMP" evidence="14">
    <location>
        <begin position="207"/>
        <end position="260"/>
    </location>
</feature>
<reference evidence="15" key="1">
    <citation type="submission" date="2020-05" db="EMBL/GenBank/DDBJ databases">
        <authorList>
            <person name="Chiriac C."/>
            <person name="Salcher M."/>
            <person name="Ghai R."/>
            <person name="Kavagutti S V."/>
        </authorList>
    </citation>
    <scope>NUCLEOTIDE SEQUENCE</scope>
</reference>
<protein>
    <recommendedName>
        <fullName evidence="3">histidine kinase</fullName>
        <ecNumber evidence="3">2.7.13.3</ecNumber>
    </recommendedName>
</protein>
<evidence type="ECO:0000256" key="4">
    <source>
        <dbReference type="ARBA" id="ARBA00022553"/>
    </source>
</evidence>
<evidence type="ECO:0000259" key="14">
    <source>
        <dbReference type="PROSITE" id="PS50885"/>
    </source>
</evidence>
<dbReference type="FunFam" id="3.30.565.10:FF:000006">
    <property type="entry name" value="Sensor histidine kinase WalK"/>
    <property type="match status" value="1"/>
</dbReference>
<dbReference type="GO" id="GO:0005886">
    <property type="term" value="C:plasma membrane"/>
    <property type="evidence" value="ECO:0007669"/>
    <property type="project" value="TreeGrafter"/>
</dbReference>
<feature type="compositionally biased region" description="Basic and acidic residues" evidence="11">
    <location>
        <begin position="71"/>
        <end position="80"/>
    </location>
</feature>
<dbReference type="SUPFAM" id="SSF158472">
    <property type="entry name" value="HAMP domain-like"/>
    <property type="match status" value="1"/>
</dbReference>
<keyword evidence="10 12" id="KW-0472">Membrane</keyword>
<evidence type="ECO:0000256" key="11">
    <source>
        <dbReference type="SAM" id="MobiDB-lite"/>
    </source>
</evidence>
<comment type="catalytic activity">
    <reaction evidence="1">
        <text>ATP + protein L-histidine = ADP + protein N-phospho-L-histidine.</text>
        <dbReference type="EC" id="2.7.13.3"/>
    </reaction>
</comment>
<evidence type="ECO:0000256" key="10">
    <source>
        <dbReference type="ARBA" id="ARBA00023136"/>
    </source>
</evidence>
<evidence type="ECO:0000256" key="1">
    <source>
        <dbReference type="ARBA" id="ARBA00000085"/>
    </source>
</evidence>
<keyword evidence="4" id="KW-0597">Phosphoprotein</keyword>
<dbReference type="Pfam" id="PF00512">
    <property type="entry name" value="HisKA"/>
    <property type="match status" value="1"/>
</dbReference>
<dbReference type="PANTHER" id="PTHR45436:SF5">
    <property type="entry name" value="SENSOR HISTIDINE KINASE TRCS"/>
    <property type="match status" value="1"/>
</dbReference>
<keyword evidence="9" id="KW-0902">Two-component regulatory system</keyword>
<dbReference type="SUPFAM" id="SSF47384">
    <property type="entry name" value="Homodimeric domain of signal transducing histidine kinase"/>
    <property type="match status" value="1"/>
</dbReference>
<keyword evidence="6 12" id="KW-0812">Transmembrane</keyword>
<dbReference type="SMART" id="SM00388">
    <property type="entry name" value="HisKA"/>
    <property type="match status" value="1"/>
</dbReference>
<sequence length="491" mass="52634">MKSPLRNWSLRNRLTIGVLVLSAIGFIGAGFVAQNSLRMYLIGQVDNQLLSVIGGTTNRVDEAGIVNDEDANPRHPENNEVARSAKAQSATPLNRVPSTISVTVLDPFGNLIGGIGGDLNANKITNFVTGLLPSQIAAFGNKPFTIQAPGADFRVVTQVLPSSLGSVVVGQSLSDFDKTTHRIGSIFLFIGAIVLLFIGSAARQVIKIGLHPLESVEETAQKIAAGDLSARLENFAPDTEVGRLSTSLNTMLGRIEESFAVRTESEEKLRRFVADASHELRTPLTAIRGFAELHRQGAVPEGDKTKELIGRIEKESIRMGALVEDLLLLARLDQSRQLAFEKINISTIIADAVASAAVAGPLHPISLNLPAELYVYGSEDRIHQVFANLLANARVHTPDGTQISIGSRNVADGVNITVSDNGLGLNEEDQKKIFERFFRVDPSRQRNGTEGSGLGLSIVDAVMQAHGGKVGVASKQGEGTVFTLFFPHLSD</sequence>
<dbReference type="InterPro" id="IPR003660">
    <property type="entry name" value="HAMP_dom"/>
</dbReference>
<dbReference type="SUPFAM" id="SSF55874">
    <property type="entry name" value="ATPase domain of HSP90 chaperone/DNA topoisomerase II/histidine kinase"/>
    <property type="match status" value="1"/>
</dbReference>
<dbReference type="InterPro" id="IPR036097">
    <property type="entry name" value="HisK_dim/P_sf"/>
</dbReference>
<dbReference type="InterPro" id="IPR050428">
    <property type="entry name" value="TCS_sensor_his_kinase"/>
</dbReference>
<dbReference type="Gene3D" id="6.10.340.10">
    <property type="match status" value="1"/>
</dbReference>
<gene>
    <name evidence="15" type="ORF">UFOPK3342_01201</name>
</gene>
<evidence type="ECO:0000256" key="12">
    <source>
        <dbReference type="SAM" id="Phobius"/>
    </source>
</evidence>
<dbReference type="SMART" id="SM00304">
    <property type="entry name" value="HAMP"/>
    <property type="match status" value="1"/>
</dbReference>
<dbReference type="CDD" id="cd06225">
    <property type="entry name" value="HAMP"/>
    <property type="match status" value="1"/>
</dbReference>
<evidence type="ECO:0000256" key="2">
    <source>
        <dbReference type="ARBA" id="ARBA00004370"/>
    </source>
</evidence>
<accession>A0A6J7DVF4</accession>
<dbReference type="InterPro" id="IPR036890">
    <property type="entry name" value="HATPase_C_sf"/>
</dbReference>
<proteinExistence type="predicted"/>
<keyword evidence="7" id="KW-0418">Kinase</keyword>
<feature type="transmembrane region" description="Helical" evidence="12">
    <location>
        <begin position="183"/>
        <end position="202"/>
    </location>
</feature>
<dbReference type="Pfam" id="PF00672">
    <property type="entry name" value="HAMP"/>
    <property type="match status" value="1"/>
</dbReference>
<dbReference type="EMBL" id="CAFBLH010000043">
    <property type="protein sequence ID" value="CAB4874882.1"/>
    <property type="molecule type" value="Genomic_DNA"/>
</dbReference>
<dbReference type="CDD" id="cd00075">
    <property type="entry name" value="HATPase"/>
    <property type="match status" value="1"/>
</dbReference>
<dbReference type="Gene3D" id="3.30.565.10">
    <property type="entry name" value="Histidine kinase-like ATPase, C-terminal domain"/>
    <property type="match status" value="1"/>
</dbReference>
<dbReference type="EC" id="2.7.13.3" evidence="3"/>
<evidence type="ECO:0000256" key="9">
    <source>
        <dbReference type="ARBA" id="ARBA00023012"/>
    </source>
</evidence>
<name>A0A6J7DVF4_9ZZZZ</name>
<evidence type="ECO:0000256" key="8">
    <source>
        <dbReference type="ARBA" id="ARBA00022989"/>
    </source>
</evidence>
<dbReference type="PRINTS" id="PR00344">
    <property type="entry name" value="BCTRLSENSOR"/>
</dbReference>
<dbReference type="PROSITE" id="PS50885">
    <property type="entry name" value="HAMP"/>
    <property type="match status" value="1"/>
</dbReference>
<keyword evidence="8 12" id="KW-1133">Transmembrane helix</keyword>
<feature type="transmembrane region" description="Helical" evidence="12">
    <location>
        <begin position="14"/>
        <end position="33"/>
    </location>
</feature>
<feature type="region of interest" description="Disordered" evidence="11">
    <location>
        <begin position="67"/>
        <end position="88"/>
    </location>
</feature>
<evidence type="ECO:0000256" key="7">
    <source>
        <dbReference type="ARBA" id="ARBA00022777"/>
    </source>
</evidence>
<dbReference type="InterPro" id="IPR003661">
    <property type="entry name" value="HisK_dim/P_dom"/>
</dbReference>
<dbReference type="InterPro" id="IPR005467">
    <property type="entry name" value="His_kinase_dom"/>
</dbReference>
<dbReference type="InterPro" id="IPR003594">
    <property type="entry name" value="HATPase_dom"/>
</dbReference>
<evidence type="ECO:0000256" key="3">
    <source>
        <dbReference type="ARBA" id="ARBA00012438"/>
    </source>
</evidence>
<dbReference type="PANTHER" id="PTHR45436">
    <property type="entry name" value="SENSOR HISTIDINE KINASE YKOH"/>
    <property type="match status" value="1"/>
</dbReference>
<organism evidence="15">
    <name type="scientific">freshwater metagenome</name>
    <dbReference type="NCBI Taxonomy" id="449393"/>
    <lineage>
        <taxon>unclassified sequences</taxon>
        <taxon>metagenomes</taxon>
        <taxon>ecological metagenomes</taxon>
    </lineage>
</organism>